<name>A0A8H5CW70_9AGAR</name>
<evidence type="ECO:0000256" key="1">
    <source>
        <dbReference type="SAM" id="MobiDB-lite"/>
    </source>
</evidence>
<dbReference type="EMBL" id="JAACJO010000017">
    <property type="protein sequence ID" value="KAF5349085.1"/>
    <property type="molecule type" value="Genomic_DNA"/>
</dbReference>
<proteinExistence type="predicted"/>
<protein>
    <recommendedName>
        <fullName evidence="2">Hypervirulence associated protein TUDOR domain-containing protein</fullName>
    </recommendedName>
</protein>
<feature type="region of interest" description="Disordered" evidence="1">
    <location>
        <begin position="82"/>
        <end position="315"/>
    </location>
</feature>
<organism evidence="3 4">
    <name type="scientific">Leucocoprinus leucothites</name>
    <dbReference type="NCBI Taxonomy" id="201217"/>
    <lineage>
        <taxon>Eukaryota</taxon>
        <taxon>Fungi</taxon>
        <taxon>Dikarya</taxon>
        <taxon>Basidiomycota</taxon>
        <taxon>Agaricomycotina</taxon>
        <taxon>Agaricomycetes</taxon>
        <taxon>Agaricomycetidae</taxon>
        <taxon>Agaricales</taxon>
        <taxon>Agaricineae</taxon>
        <taxon>Agaricaceae</taxon>
        <taxon>Leucocoprinus</taxon>
    </lineage>
</organism>
<reference evidence="3 4" key="1">
    <citation type="journal article" date="2020" name="ISME J.">
        <title>Uncovering the hidden diversity of litter-decomposition mechanisms in mushroom-forming fungi.</title>
        <authorList>
            <person name="Floudas D."/>
            <person name="Bentzer J."/>
            <person name="Ahren D."/>
            <person name="Johansson T."/>
            <person name="Persson P."/>
            <person name="Tunlid A."/>
        </authorList>
    </citation>
    <scope>NUCLEOTIDE SEQUENCE [LARGE SCALE GENOMIC DNA]</scope>
    <source>
        <strain evidence="3 4">CBS 146.42</strain>
    </source>
</reference>
<feature type="compositionally biased region" description="Basic and acidic residues" evidence="1">
    <location>
        <begin position="176"/>
        <end position="208"/>
    </location>
</feature>
<evidence type="ECO:0000259" key="2">
    <source>
        <dbReference type="Pfam" id="PF11160"/>
    </source>
</evidence>
<dbReference type="Proteomes" id="UP000559027">
    <property type="component" value="Unassembled WGS sequence"/>
</dbReference>
<dbReference type="AlphaFoldDB" id="A0A8H5CW70"/>
<sequence length="315" mass="34103">MNVLLRFQRFHRSFIKSSNTFSNIPVRRFSKASMADKDIEVGNKVQWNYGAGHPQGVAAEIKTQPGEKVQIKSKKGNIVSRNADEENPAVRVERQGDGNNQDVVKRMSELEKVGEGEGGGGVAEGKEEEVGKEKGKEGVEKEVVVGEKRDRETVEEQDKAQEEAKLAEQGEESMTEDEKVNEEENKEPAAKKARVGKKDGEDKKEPTEKQPPTAPKATRSRGRGRGKATTTTTDARRTSGRAKKGSVTSQERATKTAVSGEGEKVEGASGEVDEVVMGEITPGEAEEEEQGAKVAPGQAPAGHTRSKDVQATAHN</sequence>
<dbReference type="InterPro" id="IPR021331">
    <property type="entry name" value="Hva1_TUDOR"/>
</dbReference>
<comment type="caution">
    <text evidence="3">The sequence shown here is derived from an EMBL/GenBank/DDBJ whole genome shotgun (WGS) entry which is preliminary data.</text>
</comment>
<accession>A0A8H5CW70</accession>
<dbReference type="OrthoDB" id="2131339at2759"/>
<dbReference type="Pfam" id="PF11160">
    <property type="entry name" value="Hva1_TUDOR"/>
    <property type="match status" value="1"/>
</dbReference>
<feature type="compositionally biased region" description="Basic and acidic residues" evidence="1">
    <location>
        <begin position="124"/>
        <end position="168"/>
    </location>
</feature>
<keyword evidence="4" id="KW-1185">Reference proteome</keyword>
<feature type="compositionally biased region" description="Basic and acidic residues" evidence="1">
    <location>
        <begin position="103"/>
        <end position="115"/>
    </location>
</feature>
<gene>
    <name evidence="3" type="ORF">D9756_009422</name>
</gene>
<evidence type="ECO:0000313" key="4">
    <source>
        <dbReference type="Proteomes" id="UP000559027"/>
    </source>
</evidence>
<feature type="domain" description="Hypervirulence associated protein TUDOR" evidence="2">
    <location>
        <begin position="42"/>
        <end position="110"/>
    </location>
</feature>
<evidence type="ECO:0000313" key="3">
    <source>
        <dbReference type="EMBL" id="KAF5349085.1"/>
    </source>
</evidence>